<dbReference type="Gramene" id="evm.model.01.2169">
    <property type="protein sequence ID" value="cds.evm.model.01.2169"/>
    <property type="gene ID" value="evm.TU.01.2169"/>
</dbReference>
<sequence>MGSSYNSDSLDVSLFSCLGFFGFSNFSSSRWFHMLRATSVVCVRAVFSHDFVSSINYERWFYLSRWVGWVSFLLVGFALVRVKGYIGVLRAAMALVGLQYWSSKGFSGFSDLK</sequence>
<organism evidence="2 3">
    <name type="scientific">Cannabis sativa</name>
    <name type="common">Hemp</name>
    <name type="synonym">Marijuana</name>
    <dbReference type="NCBI Taxonomy" id="3483"/>
    <lineage>
        <taxon>Eukaryota</taxon>
        <taxon>Viridiplantae</taxon>
        <taxon>Streptophyta</taxon>
        <taxon>Embryophyta</taxon>
        <taxon>Tracheophyta</taxon>
        <taxon>Spermatophyta</taxon>
        <taxon>Magnoliopsida</taxon>
        <taxon>eudicotyledons</taxon>
        <taxon>Gunneridae</taxon>
        <taxon>Pentapetalae</taxon>
        <taxon>rosids</taxon>
        <taxon>fabids</taxon>
        <taxon>Rosales</taxon>
        <taxon>Cannabaceae</taxon>
        <taxon>Cannabis</taxon>
    </lineage>
</organism>
<evidence type="ECO:0000313" key="2">
    <source>
        <dbReference type="EnsemblPlants" id="cds.evm.model.01.2169"/>
    </source>
</evidence>
<evidence type="ECO:0000256" key="1">
    <source>
        <dbReference type="SAM" id="Phobius"/>
    </source>
</evidence>
<reference evidence="2" key="1">
    <citation type="submission" date="2018-11" db="EMBL/GenBank/DDBJ databases">
        <authorList>
            <person name="Grassa J C."/>
        </authorList>
    </citation>
    <scope>NUCLEOTIDE SEQUENCE [LARGE SCALE GENOMIC DNA]</scope>
</reference>
<dbReference type="EMBL" id="UZAU01000059">
    <property type="status" value="NOT_ANNOTATED_CDS"/>
    <property type="molecule type" value="Genomic_DNA"/>
</dbReference>
<keyword evidence="1" id="KW-0472">Membrane</keyword>
<reference evidence="2" key="2">
    <citation type="submission" date="2021-03" db="UniProtKB">
        <authorList>
            <consortium name="EnsemblPlants"/>
        </authorList>
    </citation>
    <scope>IDENTIFICATION</scope>
</reference>
<dbReference type="AlphaFoldDB" id="A0A803NK10"/>
<keyword evidence="3" id="KW-1185">Reference proteome</keyword>
<protein>
    <recommendedName>
        <fullName evidence="4">Transmembrane protein</fullName>
    </recommendedName>
</protein>
<evidence type="ECO:0000313" key="3">
    <source>
        <dbReference type="Proteomes" id="UP000596661"/>
    </source>
</evidence>
<accession>A0A803NK10</accession>
<evidence type="ECO:0008006" key="4">
    <source>
        <dbReference type="Google" id="ProtNLM"/>
    </source>
</evidence>
<feature type="transmembrane region" description="Helical" evidence="1">
    <location>
        <begin position="60"/>
        <end position="80"/>
    </location>
</feature>
<name>A0A803NK10_CANSA</name>
<dbReference type="EnsemblPlants" id="evm.model.01.2169">
    <property type="protein sequence ID" value="cds.evm.model.01.2169"/>
    <property type="gene ID" value="evm.TU.01.2169"/>
</dbReference>
<keyword evidence="1" id="KW-1133">Transmembrane helix</keyword>
<proteinExistence type="predicted"/>
<dbReference type="Proteomes" id="UP000596661">
    <property type="component" value="Chromosome 1"/>
</dbReference>
<feature type="transmembrane region" description="Helical" evidence="1">
    <location>
        <begin position="12"/>
        <end position="32"/>
    </location>
</feature>
<keyword evidence="1" id="KW-0812">Transmembrane</keyword>